<dbReference type="GeneID" id="24842578"/>
<gene>
    <name evidence="1" type="ORF">PAP_07345</name>
</gene>
<dbReference type="OrthoDB" id="103575at2157"/>
<proteinExistence type="predicted"/>
<reference evidence="2" key="1">
    <citation type="submission" date="2013-06" db="EMBL/GenBank/DDBJ databases">
        <title>Complete Genome Sequence of Hyperthermophilic Palaeococcus pacificus DY20341T, Isolated from a Deep-Sea Hydrothermal Sediments.</title>
        <authorList>
            <person name="Zeng X."/>
            <person name="Shao Z."/>
        </authorList>
    </citation>
    <scope>NUCLEOTIDE SEQUENCE [LARGE SCALE GENOMIC DNA]</scope>
    <source>
        <strain evidence="2">DY20341</strain>
    </source>
</reference>
<dbReference type="Proteomes" id="UP000027981">
    <property type="component" value="Chromosome"/>
</dbReference>
<sequence length="172" mass="20651">MKKVFSFLLIALLLVSIFSVYSWWQCRREKRKMQIQIYNEFEVSRWELEYMGETFQHLLQKNASQDVLLLYLEKYQHHVLVVKNVFGILGSYNEEEKFRKLHVAMMNLFDVLNSMSDNPESLRENLQSNLEALREFDKLFKELSQYQKPNDIPDKLAESFLEVSEDLIKSER</sequence>
<evidence type="ECO:0000313" key="1">
    <source>
        <dbReference type="EMBL" id="AIF69859.1"/>
    </source>
</evidence>
<protein>
    <submittedName>
        <fullName evidence="1">Uncharacterized protein</fullName>
    </submittedName>
</protein>
<dbReference type="AlphaFoldDB" id="A0A075LU04"/>
<dbReference type="STRING" id="1343739.PAP_07345"/>
<dbReference type="KEGG" id="ppac:PAP_07345"/>
<keyword evidence="2" id="KW-1185">Reference proteome</keyword>
<dbReference type="RefSeq" id="WP_048165372.1">
    <property type="nucleotide sequence ID" value="NZ_CP006019.1"/>
</dbReference>
<name>A0A075LU04_9EURY</name>
<dbReference type="eggNOG" id="arCOG07081">
    <property type="taxonomic scope" value="Archaea"/>
</dbReference>
<organism evidence="1 2">
    <name type="scientific">Palaeococcus pacificus DY20341</name>
    <dbReference type="NCBI Taxonomy" id="1343739"/>
    <lineage>
        <taxon>Archaea</taxon>
        <taxon>Methanobacteriati</taxon>
        <taxon>Methanobacteriota</taxon>
        <taxon>Thermococci</taxon>
        <taxon>Thermococcales</taxon>
        <taxon>Thermococcaceae</taxon>
        <taxon>Palaeococcus</taxon>
    </lineage>
</organism>
<dbReference type="EMBL" id="CP006019">
    <property type="protein sequence ID" value="AIF69859.1"/>
    <property type="molecule type" value="Genomic_DNA"/>
</dbReference>
<accession>A0A075LU04</accession>
<evidence type="ECO:0000313" key="2">
    <source>
        <dbReference type="Proteomes" id="UP000027981"/>
    </source>
</evidence>
<reference evidence="1 2" key="2">
    <citation type="journal article" date="2015" name="Genome Announc.">
        <title>Complete Genome Sequence of Hyperthermophilic Piezophilic Archaeon Palaeococcus pacificus DY20341T, Isolated from Deep-Sea Hydrothermal Sediments.</title>
        <authorList>
            <person name="Zeng X."/>
            <person name="Jebbar M."/>
            <person name="Shao Z."/>
        </authorList>
    </citation>
    <scope>NUCLEOTIDE SEQUENCE [LARGE SCALE GENOMIC DNA]</scope>
    <source>
        <strain evidence="1 2">DY20341</strain>
    </source>
</reference>
<dbReference type="HOGENOM" id="CLU_1631740_0_0_2"/>